<dbReference type="Pfam" id="PF12535">
    <property type="entry name" value="Nudix_N"/>
    <property type="match status" value="1"/>
</dbReference>
<sequence>MAYEKIVFDGEALFSDAPRKELEALGAACTVGAAQRGALFVSAKPEAVNAAFDAGLDCALALWRGVPARHARATYYLREPYDLAALLTRREKPYDGLEWMQTAVEMQFIAQAGLAYSKDPYDLERFARLREMAAQMLARGSGLPEKTVRDVFLCETGYQTPKIDTRAAIVEDGRILLVQENTGLWALPGGWMDVDTTISQNTAKEAFEEAGLEVLPRRLIALQEHNLHNPPTLAIGIVKVFVLCERLAGTFQANIETTRSGFFAPDYLPPLAESKTTPAQVRMCLAAAADENWRPLFD</sequence>
<gene>
    <name evidence="4" type="ORF">IAA52_08360</name>
</gene>
<dbReference type="Gene3D" id="6.10.250.1120">
    <property type="match status" value="1"/>
</dbReference>
<dbReference type="AlphaFoldDB" id="A0A9D0ZP72"/>
<dbReference type="CDD" id="cd18889">
    <property type="entry name" value="NUDIX_ADPRase"/>
    <property type="match status" value="1"/>
</dbReference>
<comment type="cofactor">
    <cofactor evidence="1">
        <name>Mg(2+)</name>
        <dbReference type="ChEBI" id="CHEBI:18420"/>
    </cofactor>
</comment>
<organism evidence="4 5">
    <name type="scientific">Candidatus Pullichristensenella stercorigallinarum</name>
    <dbReference type="NCBI Taxonomy" id="2840909"/>
    <lineage>
        <taxon>Bacteria</taxon>
        <taxon>Bacillati</taxon>
        <taxon>Bacillota</taxon>
        <taxon>Clostridia</taxon>
        <taxon>Candidatus Pullichristensenella</taxon>
    </lineage>
</organism>
<dbReference type="PROSITE" id="PS51462">
    <property type="entry name" value="NUDIX"/>
    <property type="match status" value="1"/>
</dbReference>
<dbReference type="InterPro" id="IPR059176">
    <property type="entry name" value="UDP-X_N"/>
</dbReference>
<comment type="caution">
    <text evidence="4">The sequence shown here is derived from an EMBL/GenBank/DDBJ whole genome shotgun (WGS) entry which is preliminary data.</text>
</comment>
<dbReference type="InterPro" id="IPR000086">
    <property type="entry name" value="NUDIX_hydrolase_dom"/>
</dbReference>
<dbReference type="Pfam" id="PF00293">
    <property type="entry name" value="NUDIX"/>
    <property type="match status" value="1"/>
</dbReference>
<protein>
    <submittedName>
        <fullName evidence="4">NUDIX hydrolase</fullName>
    </submittedName>
</protein>
<dbReference type="InterPro" id="IPR015797">
    <property type="entry name" value="NUDIX_hydrolase-like_dom_sf"/>
</dbReference>
<evidence type="ECO:0000313" key="5">
    <source>
        <dbReference type="Proteomes" id="UP000824260"/>
    </source>
</evidence>
<reference evidence="4" key="2">
    <citation type="journal article" date="2021" name="PeerJ">
        <title>Extensive microbial diversity within the chicken gut microbiome revealed by metagenomics and culture.</title>
        <authorList>
            <person name="Gilroy R."/>
            <person name="Ravi A."/>
            <person name="Getino M."/>
            <person name="Pursley I."/>
            <person name="Horton D.L."/>
            <person name="Alikhan N.F."/>
            <person name="Baker D."/>
            <person name="Gharbi K."/>
            <person name="Hall N."/>
            <person name="Watson M."/>
            <person name="Adriaenssens E.M."/>
            <person name="Foster-Nyarko E."/>
            <person name="Jarju S."/>
            <person name="Secka A."/>
            <person name="Antonio M."/>
            <person name="Oren A."/>
            <person name="Chaudhuri R.R."/>
            <person name="La Ragione R."/>
            <person name="Hildebrand F."/>
            <person name="Pallen M.J."/>
        </authorList>
    </citation>
    <scope>NUCLEOTIDE SEQUENCE</scope>
    <source>
        <strain evidence="4">ChiSjej6B24-2974</strain>
    </source>
</reference>
<evidence type="ECO:0000259" key="3">
    <source>
        <dbReference type="PROSITE" id="PS51462"/>
    </source>
</evidence>
<reference evidence="4" key="1">
    <citation type="submission" date="2020-10" db="EMBL/GenBank/DDBJ databases">
        <authorList>
            <person name="Gilroy R."/>
        </authorList>
    </citation>
    <scope>NUCLEOTIDE SEQUENCE</scope>
    <source>
        <strain evidence="4">ChiSjej6B24-2974</strain>
    </source>
</reference>
<evidence type="ECO:0000256" key="1">
    <source>
        <dbReference type="ARBA" id="ARBA00001946"/>
    </source>
</evidence>
<keyword evidence="2 4" id="KW-0378">Hydrolase</keyword>
<evidence type="ECO:0000256" key="2">
    <source>
        <dbReference type="ARBA" id="ARBA00022801"/>
    </source>
</evidence>
<dbReference type="PANTHER" id="PTHR43046:SF16">
    <property type="entry name" value="ADP-RIBOSE PYROPHOSPHATASE YJHB-RELATED"/>
    <property type="match status" value="1"/>
</dbReference>
<accession>A0A9D0ZP72</accession>
<dbReference type="Proteomes" id="UP000824260">
    <property type="component" value="Unassembled WGS sequence"/>
</dbReference>
<proteinExistence type="predicted"/>
<dbReference type="EMBL" id="DVFZ01000085">
    <property type="protein sequence ID" value="HIQ83101.1"/>
    <property type="molecule type" value="Genomic_DNA"/>
</dbReference>
<dbReference type="GO" id="GO:0016787">
    <property type="term" value="F:hydrolase activity"/>
    <property type="evidence" value="ECO:0007669"/>
    <property type="project" value="UniProtKB-KW"/>
</dbReference>
<dbReference type="Gene3D" id="3.90.79.10">
    <property type="entry name" value="Nucleoside Triphosphate Pyrophosphohydrolase"/>
    <property type="match status" value="1"/>
</dbReference>
<name>A0A9D0ZP72_9FIRM</name>
<dbReference type="SUPFAM" id="SSF55811">
    <property type="entry name" value="Nudix"/>
    <property type="match status" value="1"/>
</dbReference>
<feature type="domain" description="Nudix hydrolase" evidence="3">
    <location>
        <begin position="160"/>
        <end position="285"/>
    </location>
</feature>
<dbReference type="PANTHER" id="PTHR43046">
    <property type="entry name" value="GDP-MANNOSE MANNOSYL HYDROLASE"/>
    <property type="match status" value="1"/>
</dbReference>
<evidence type="ECO:0000313" key="4">
    <source>
        <dbReference type="EMBL" id="HIQ83101.1"/>
    </source>
</evidence>